<evidence type="ECO:0000313" key="3">
    <source>
        <dbReference type="WBParaSite" id="Gr19_v10_g16428.t1"/>
    </source>
</evidence>
<feature type="compositionally biased region" description="Polar residues" evidence="1">
    <location>
        <begin position="160"/>
        <end position="178"/>
    </location>
</feature>
<feature type="region of interest" description="Disordered" evidence="1">
    <location>
        <begin position="33"/>
        <end position="243"/>
    </location>
</feature>
<feature type="compositionally biased region" description="Basic and acidic residues" evidence="1">
    <location>
        <begin position="33"/>
        <end position="49"/>
    </location>
</feature>
<dbReference type="WBParaSite" id="Gr19_v10_g16428.t1">
    <property type="protein sequence ID" value="Gr19_v10_g16428.t1"/>
    <property type="gene ID" value="Gr19_v10_g16428"/>
</dbReference>
<feature type="compositionally biased region" description="Basic and acidic residues" evidence="1">
    <location>
        <begin position="60"/>
        <end position="69"/>
    </location>
</feature>
<organism evidence="2 3">
    <name type="scientific">Globodera rostochiensis</name>
    <name type="common">Golden nematode worm</name>
    <name type="synonym">Heterodera rostochiensis</name>
    <dbReference type="NCBI Taxonomy" id="31243"/>
    <lineage>
        <taxon>Eukaryota</taxon>
        <taxon>Metazoa</taxon>
        <taxon>Ecdysozoa</taxon>
        <taxon>Nematoda</taxon>
        <taxon>Chromadorea</taxon>
        <taxon>Rhabditida</taxon>
        <taxon>Tylenchina</taxon>
        <taxon>Tylenchomorpha</taxon>
        <taxon>Tylenchoidea</taxon>
        <taxon>Heteroderidae</taxon>
        <taxon>Heteroderinae</taxon>
        <taxon>Globodera</taxon>
    </lineage>
</organism>
<dbReference type="AlphaFoldDB" id="A0A914HGL1"/>
<feature type="compositionally biased region" description="Basic and acidic residues" evidence="1">
    <location>
        <begin position="83"/>
        <end position="94"/>
    </location>
</feature>
<protein>
    <submittedName>
        <fullName evidence="3">Uncharacterized protein</fullName>
    </submittedName>
</protein>
<keyword evidence="2" id="KW-1185">Reference proteome</keyword>
<feature type="compositionally biased region" description="Polar residues" evidence="1">
    <location>
        <begin position="188"/>
        <end position="206"/>
    </location>
</feature>
<dbReference type="Proteomes" id="UP000887572">
    <property type="component" value="Unplaced"/>
</dbReference>
<evidence type="ECO:0000313" key="2">
    <source>
        <dbReference type="Proteomes" id="UP000887572"/>
    </source>
</evidence>
<accession>A0A914HGL1</accession>
<feature type="compositionally biased region" description="Polar residues" evidence="1">
    <location>
        <begin position="110"/>
        <end position="122"/>
    </location>
</feature>
<proteinExistence type="predicted"/>
<reference evidence="3" key="1">
    <citation type="submission" date="2022-11" db="UniProtKB">
        <authorList>
            <consortium name="WormBaseParasite"/>
        </authorList>
    </citation>
    <scope>IDENTIFICATION</scope>
</reference>
<name>A0A914HGL1_GLORO</name>
<evidence type="ECO:0000256" key="1">
    <source>
        <dbReference type="SAM" id="MobiDB-lite"/>
    </source>
</evidence>
<sequence>MSTMNFSAFLSKEEKELDQAYDKLKQIREQINKRKGVKMESSKIVKGDATKAQTFQEGVTRAEEVRKAAADGILRPQSSKRKKNEDADNGHSEDTVQSEPQGEHSEAPSGEQSHTNAQNSPDQMDDAGNSEKNSTSVGPVGLFNMNFRIPKKKPRVEAQESVSTFSNAMPDSSETFSGVKTWDKSPDNVFSNTDGFGQSGRRSSVASPEANDSFGNSGFGNSGFGSDDSKLDGNSRWGGGAGEKVDAAEAEAVVVLDVRTGTMKEAAYRATTFRVEEGSASRTVVRQLQVRIPATLPEMMASPTPVSEIPDLETTLRNRTATVVGVVVAAVVKVVGAEAIGGMTAEKVDEEEAEAVVVLDVRTGTMKEAAYRATTFRVEEGLEATLPEMMASPTPVSEIPVSEMTIRTRTATVVGVVKVVGAEAIGGMTAEKVDEEEAEAVAVLDVRTGTMKEAAVAVLDVRAGTMKEAACRATTFRVEEGLEATLPEMMASPTPVSEIPALVTIRNRTATVVGVVVPVVKVVGAEAIGGMTAEKVDEAEAEAVVVLDVRAGTMKAVYRGTTFRVEEGLEATLPEMMASPTPVSEIPDLETTLRNRTATVVGVVVAAVVKVVGAEAIGGMTAEKVDEEEAEAVVVLDVRTGTMKEAAVAVLDVRTGTMKEAAVAVLDVRAGTMKAVYRGTTFRVEEGLEATLPEMMASPTPVSEIPASETTIRTRTATVVGVVKVVGAEAIGGMTAEKVDEEEAEAVAVSDVRTGAMEAADLQSNDFLVEADEMLTINRIKKMFNGIVSKQR</sequence>